<dbReference type="Proteomes" id="UP000198863">
    <property type="component" value="Unassembled WGS sequence"/>
</dbReference>
<feature type="transmembrane region" description="Helical" evidence="1">
    <location>
        <begin position="35"/>
        <end position="56"/>
    </location>
</feature>
<reference evidence="3" key="1">
    <citation type="submission" date="2016-10" db="EMBL/GenBank/DDBJ databases">
        <authorList>
            <person name="Varghese N."/>
            <person name="Submissions S."/>
        </authorList>
    </citation>
    <scope>NUCLEOTIDE SEQUENCE [LARGE SCALE GENOMIC DNA]</scope>
    <source>
        <strain evidence="3">DSM 44526</strain>
    </source>
</reference>
<dbReference type="OrthoDB" id="3828660at2"/>
<dbReference type="EMBL" id="FNCF01000006">
    <property type="protein sequence ID" value="SDG83129.1"/>
    <property type="molecule type" value="Genomic_DNA"/>
</dbReference>
<accession>A0A1G7XFY5</accession>
<evidence type="ECO:0000256" key="1">
    <source>
        <dbReference type="SAM" id="Phobius"/>
    </source>
</evidence>
<gene>
    <name evidence="2" type="ORF">SAMN05660324_3641</name>
</gene>
<sequence>MNTPLVALASVVALVLAALGGLSTALRRRTGLAHLVAAGALEAVLLVQLALVAVAMAGGQRPPETATFLAYLISVVLVPVAGVLWARSEPTRWAGTVLAVAALVVSVMVWRLLQLWEATGA</sequence>
<protein>
    <recommendedName>
        <fullName evidence="4">Integral membrane protein</fullName>
    </recommendedName>
</protein>
<proteinExistence type="predicted"/>
<keyword evidence="1" id="KW-0812">Transmembrane</keyword>
<feature type="transmembrane region" description="Helical" evidence="1">
    <location>
        <begin position="68"/>
        <end position="87"/>
    </location>
</feature>
<name>A0A1G7XFY5_9ACTN</name>
<feature type="transmembrane region" description="Helical" evidence="1">
    <location>
        <begin position="93"/>
        <end position="113"/>
    </location>
</feature>
<organism evidence="2 3">
    <name type="scientific">Klenkia brasiliensis</name>
    <dbReference type="NCBI Taxonomy" id="333142"/>
    <lineage>
        <taxon>Bacteria</taxon>
        <taxon>Bacillati</taxon>
        <taxon>Actinomycetota</taxon>
        <taxon>Actinomycetes</taxon>
        <taxon>Geodermatophilales</taxon>
        <taxon>Geodermatophilaceae</taxon>
        <taxon>Klenkia</taxon>
    </lineage>
</organism>
<evidence type="ECO:0000313" key="2">
    <source>
        <dbReference type="EMBL" id="SDG83129.1"/>
    </source>
</evidence>
<dbReference type="AlphaFoldDB" id="A0A1G7XFY5"/>
<keyword evidence="3" id="KW-1185">Reference proteome</keyword>
<evidence type="ECO:0008006" key="4">
    <source>
        <dbReference type="Google" id="ProtNLM"/>
    </source>
</evidence>
<dbReference type="RefSeq" id="WP_091066552.1">
    <property type="nucleotide sequence ID" value="NZ_FNCF01000006.1"/>
</dbReference>
<evidence type="ECO:0000313" key="3">
    <source>
        <dbReference type="Proteomes" id="UP000198863"/>
    </source>
</evidence>
<keyword evidence="1" id="KW-1133">Transmembrane helix</keyword>
<keyword evidence="1" id="KW-0472">Membrane</keyword>